<evidence type="ECO:0000313" key="9">
    <source>
        <dbReference type="Proteomes" id="UP000823936"/>
    </source>
</evidence>
<proteinExistence type="inferred from homology"/>
<accession>A0A9D1PUB1</accession>
<evidence type="ECO:0000256" key="2">
    <source>
        <dbReference type="ARBA" id="ARBA00022475"/>
    </source>
</evidence>
<comment type="caution">
    <text evidence="8">The sequence shown here is derived from an EMBL/GenBank/DDBJ whole genome shotgun (WGS) entry which is preliminary data.</text>
</comment>
<evidence type="ECO:0000256" key="6">
    <source>
        <dbReference type="ARBA" id="ARBA00023136"/>
    </source>
</evidence>
<dbReference type="NCBIfam" id="TIGR00544">
    <property type="entry name" value="lgt"/>
    <property type="match status" value="1"/>
</dbReference>
<comment type="subcellular location">
    <subcellularLocation>
        <location evidence="7">Cell membrane</location>
        <topology evidence="7">Multi-pass membrane protein</topology>
    </subcellularLocation>
</comment>
<evidence type="ECO:0000256" key="4">
    <source>
        <dbReference type="ARBA" id="ARBA00022692"/>
    </source>
</evidence>
<feature type="transmembrane region" description="Helical" evidence="7">
    <location>
        <begin position="100"/>
        <end position="123"/>
    </location>
</feature>
<dbReference type="AlphaFoldDB" id="A0A9D1PUB1"/>
<protein>
    <recommendedName>
        <fullName evidence="7">Phosphatidylglycerol--prolipoprotein diacylglyceryl transferase</fullName>
        <ecNumber evidence="7">2.5.1.145</ecNumber>
    </recommendedName>
</protein>
<organism evidence="8 9">
    <name type="scientific">Candidatus Ornithospirochaeta avicola</name>
    <dbReference type="NCBI Taxonomy" id="2840896"/>
    <lineage>
        <taxon>Bacteria</taxon>
        <taxon>Pseudomonadati</taxon>
        <taxon>Spirochaetota</taxon>
        <taxon>Spirochaetia</taxon>
        <taxon>Spirochaetales</taxon>
        <taxon>Spirochaetaceae</taxon>
        <taxon>Spirochaetaceae incertae sedis</taxon>
        <taxon>Candidatus Ornithospirochaeta</taxon>
    </lineage>
</organism>
<name>A0A9D1PUB1_9SPIO</name>
<dbReference type="EMBL" id="DXHU01000013">
    <property type="protein sequence ID" value="HIV98722.1"/>
    <property type="molecule type" value="Genomic_DNA"/>
</dbReference>
<evidence type="ECO:0000256" key="3">
    <source>
        <dbReference type="ARBA" id="ARBA00022679"/>
    </source>
</evidence>
<comment type="function">
    <text evidence="7">Catalyzes the transfer of the diacylglyceryl group from phosphatidylglycerol to the sulfhydryl group of the N-terminal cysteine of a prolipoprotein, the first step in the formation of mature lipoproteins.</text>
</comment>
<reference evidence="8" key="1">
    <citation type="journal article" date="2021" name="PeerJ">
        <title>Extensive microbial diversity within the chicken gut microbiome revealed by metagenomics and culture.</title>
        <authorList>
            <person name="Gilroy R."/>
            <person name="Ravi A."/>
            <person name="Getino M."/>
            <person name="Pursley I."/>
            <person name="Horton D.L."/>
            <person name="Alikhan N.F."/>
            <person name="Baker D."/>
            <person name="Gharbi K."/>
            <person name="Hall N."/>
            <person name="Watson M."/>
            <person name="Adriaenssens E.M."/>
            <person name="Foster-Nyarko E."/>
            <person name="Jarju S."/>
            <person name="Secka A."/>
            <person name="Antonio M."/>
            <person name="Oren A."/>
            <person name="Chaudhuri R.R."/>
            <person name="La Ragione R."/>
            <person name="Hildebrand F."/>
            <person name="Pallen M.J."/>
        </authorList>
    </citation>
    <scope>NUCLEOTIDE SEQUENCE</scope>
    <source>
        <strain evidence="8">Gambia11-129</strain>
    </source>
</reference>
<evidence type="ECO:0000256" key="7">
    <source>
        <dbReference type="HAMAP-Rule" id="MF_01147"/>
    </source>
</evidence>
<keyword evidence="3 7" id="KW-0808">Transferase</keyword>
<evidence type="ECO:0000256" key="5">
    <source>
        <dbReference type="ARBA" id="ARBA00022989"/>
    </source>
</evidence>
<comment type="similarity">
    <text evidence="1 7">Belongs to the Lgt family.</text>
</comment>
<dbReference type="GO" id="GO:0008961">
    <property type="term" value="F:phosphatidylglycerol-prolipoprotein diacylglyceryl transferase activity"/>
    <property type="evidence" value="ECO:0007669"/>
    <property type="project" value="UniProtKB-UniRule"/>
</dbReference>
<dbReference type="InterPro" id="IPR001640">
    <property type="entry name" value="Lgt"/>
</dbReference>
<comment type="catalytic activity">
    <reaction evidence="7">
        <text>L-cysteinyl-[prolipoprotein] + a 1,2-diacyl-sn-glycero-3-phospho-(1'-sn-glycerol) = an S-1,2-diacyl-sn-glyceryl-L-cysteinyl-[prolipoprotein] + sn-glycerol 1-phosphate + H(+)</text>
        <dbReference type="Rhea" id="RHEA:56712"/>
        <dbReference type="Rhea" id="RHEA-COMP:14679"/>
        <dbReference type="Rhea" id="RHEA-COMP:14680"/>
        <dbReference type="ChEBI" id="CHEBI:15378"/>
        <dbReference type="ChEBI" id="CHEBI:29950"/>
        <dbReference type="ChEBI" id="CHEBI:57685"/>
        <dbReference type="ChEBI" id="CHEBI:64716"/>
        <dbReference type="ChEBI" id="CHEBI:140658"/>
        <dbReference type="EC" id="2.5.1.145"/>
    </reaction>
</comment>
<dbReference type="PROSITE" id="PS01311">
    <property type="entry name" value="LGT"/>
    <property type="match status" value="1"/>
</dbReference>
<evidence type="ECO:0000256" key="1">
    <source>
        <dbReference type="ARBA" id="ARBA00007150"/>
    </source>
</evidence>
<evidence type="ECO:0000313" key="8">
    <source>
        <dbReference type="EMBL" id="HIV98722.1"/>
    </source>
</evidence>
<dbReference type="HAMAP" id="MF_01147">
    <property type="entry name" value="Lgt"/>
    <property type="match status" value="1"/>
</dbReference>
<feature type="transmembrane region" description="Helical" evidence="7">
    <location>
        <begin position="20"/>
        <end position="39"/>
    </location>
</feature>
<comment type="pathway">
    <text evidence="7">Protein modification; lipoprotein biosynthesis (diacylglyceryl transfer).</text>
</comment>
<feature type="transmembrane region" description="Helical" evidence="7">
    <location>
        <begin position="130"/>
        <end position="149"/>
    </location>
</feature>
<reference evidence="8" key="2">
    <citation type="submission" date="2021-04" db="EMBL/GenBank/DDBJ databases">
        <authorList>
            <person name="Gilroy R."/>
        </authorList>
    </citation>
    <scope>NUCLEOTIDE SEQUENCE</scope>
    <source>
        <strain evidence="8">Gambia11-129</strain>
    </source>
</reference>
<keyword evidence="5 7" id="KW-1133">Transmembrane helix</keyword>
<dbReference type="GO" id="GO:0042158">
    <property type="term" value="P:lipoprotein biosynthetic process"/>
    <property type="evidence" value="ECO:0007669"/>
    <property type="project" value="UniProtKB-UniRule"/>
</dbReference>
<dbReference type="PANTHER" id="PTHR30589">
    <property type="entry name" value="PROLIPOPROTEIN DIACYLGLYCERYL TRANSFERASE"/>
    <property type="match status" value="1"/>
</dbReference>
<dbReference type="GO" id="GO:0005886">
    <property type="term" value="C:plasma membrane"/>
    <property type="evidence" value="ECO:0007669"/>
    <property type="project" value="UniProtKB-SubCell"/>
</dbReference>
<feature type="transmembrane region" description="Helical" evidence="7">
    <location>
        <begin position="59"/>
        <end position="80"/>
    </location>
</feature>
<feature type="transmembrane region" description="Helical" evidence="7">
    <location>
        <begin position="293"/>
        <end position="311"/>
    </location>
</feature>
<gene>
    <name evidence="7 8" type="primary">lgt</name>
    <name evidence="8" type="ORF">IAB12_02945</name>
</gene>
<feature type="transmembrane region" description="Helical" evidence="7">
    <location>
        <begin position="211"/>
        <end position="229"/>
    </location>
</feature>
<dbReference type="Proteomes" id="UP000823936">
    <property type="component" value="Unassembled WGS sequence"/>
</dbReference>
<keyword evidence="6 7" id="KW-0472">Membrane</keyword>
<dbReference type="EC" id="2.5.1.145" evidence="7"/>
<dbReference type="Pfam" id="PF01790">
    <property type="entry name" value="LGT"/>
    <property type="match status" value="1"/>
</dbReference>
<keyword evidence="4 7" id="KW-0812">Transmembrane</keyword>
<feature type="transmembrane region" description="Helical" evidence="7">
    <location>
        <begin position="241"/>
        <end position="258"/>
    </location>
</feature>
<feature type="binding site" evidence="7">
    <location>
        <position position="150"/>
    </location>
    <ligand>
        <name>a 1,2-diacyl-sn-glycero-3-phospho-(1'-sn-glycerol)</name>
        <dbReference type="ChEBI" id="CHEBI:64716"/>
    </ligand>
</feature>
<dbReference type="PANTHER" id="PTHR30589:SF0">
    <property type="entry name" value="PHOSPHATIDYLGLYCEROL--PROLIPOPROTEIN DIACYLGLYCERYL TRANSFERASE"/>
    <property type="match status" value="1"/>
</dbReference>
<sequence>MLLYINYPSWISPYVFSFLPVRWYALMYVVAFAISYMLFSYEMKKDGILKMTKDERDSLYFIAILLLLIGARLFSCLFYSDTTYYLTHPWMIFWPFENGQFVGLPGMSYHGGVAGCILGGWIFSRKYKKSFLQIADAVCASIPLGYTFGRLGNFINAELYGRVTDSPVGMIFPTAERFSADEAWVREIADKVGILYSTGDMINLPRHPAQLYEAFFEGIVLFLILWFIFRPLRIKGKTKDGVIIGAYLFFYGLFRFIIEYFREPDRNIGYVLSLGEGSENIALFTSWLNISKGQVFCFLMIILGLGIILFAEKRGRNDDKRKNRKTEKAVKRKKH</sequence>
<keyword evidence="2 7" id="KW-1003">Cell membrane</keyword>